<evidence type="ECO:0000313" key="3">
    <source>
        <dbReference type="Proteomes" id="UP000007947"/>
    </source>
</evidence>
<feature type="transmembrane region" description="Helical" evidence="1">
    <location>
        <begin position="67"/>
        <end position="91"/>
    </location>
</feature>
<feature type="transmembrane region" description="Helical" evidence="1">
    <location>
        <begin position="181"/>
        <end position="199"/>
    </location>
</feature>
<dbReference type="KEGG" id="mph:MLP_35520"/>
<dbReference type="EMBL" id="AP012204">
    <property type="protein sequence ID" value="BAK36566.1"/>
    <property type="molecule type" value="Genomic_DNA"/>
</dbReference>
<dbReference type="eggNOG" id="ENOG5032VWN">
    <property type="taxonomic scope" value="Bacteria"/>
</dbReference>
<dbReference type="Proteomes" id="UP000007947">
    <property type="component" value="Chromosome"/>
</dbReference>
<name>F5XNB6_MICPN</name>
<keyword evidence="1" id="KW-0472">Membrane</keyword>
<dbReference type="HOGENOM" id="CLU_1213708_0_0_11"/>
<accession>F5XNB6</accession>
<sequence length="228" mass="23367">MTATPTTTQADGSTVLADGTDPARARRRVAAVGLGLGALTIAGLLVTTPWGERNATSYDEIAPVRDAAWAGMLADGIAFAVVGLLFSMTVLSLVRGRGRVPALVGAIVTSLGGLLFAMGSFAFASLAWYATSSAIPVDAGKALMAYAAENPQHGFVPAMVGFLLFTVGSLLLAASLLRSRAVPLAAVIVFAVLTLSQFAGVEGRGLDFVQIALMLLLTGLAVVGFRRS</sequence>
<evidence type="ECO:0000313" key="2">
    <source>
        <dbReference type="EMBL" id="BAK36566.1"/>
    </source>
</evidence>
<reference evidence="2 3" key="1">
    <citation type="submission" date="2011-05" db="EMBL/GenBank/DDBJ databases">
        <title>Whole genome sequence of Microlunatus phosphovorus NM-1.</title>
        <authorList>
            <person name="Hosoyama A."/>
            <person name="Sasaki K."/>
            <person name="Harada T."/>
            <person name="Igarashi R."/>
            <person name="Kawakoshi A."/>
            <person name="Sasagawa M."/>
            <person name="Fukada J."/>
            <person name="Nakamura S."/>
            <person name="Katano Y."/>
            <person name="Hanada S."/>
            <person name="Kamagata Y."/>
            <person name="Nakamura N."/>
            <person name="Yamazaki S."/>
            <person name="Fujita N."/>
        </authorList>
    </citation>
    <scope>NUCLEOTIDE SEQUENCE [LARGE SCALE GENOMIC DNA]</scope>
    <source>
        <strain evidence="3">ATCC 700054 / DSM 10555 / JCM 9379 / NBRC 101784 / NCIMB 13414 / VKM Ac-1990 / NM-1</strain>
    </source>
</reference>
<dbReference type="AlphaFoldDB" id="F5XNB6"/>
<feature type="transmembrane region" description="Helical" evidence="1">
    <location>
        <begin position="154"/>
        <end position="174"/>
    </location>
</feature>
<feature type="transmembrane region" description="Helical" evidence="1">
    <location>
        <begin position="29"/>
        <end position="47"/>
    </location>
</feature>
<evidence type="ECO:0008006" key="4">
    <source>
        <dbReference type="Google" id="ProtNLM"/>
    </source>
</evidence>
<feature type="transmembrane region" description="Helical" evidence="1">
    <location>
        <begin position="103"/>
        <end position="130"/>
    </location>
</feature>
<feature type="transmembrane region" description="Helical" evidence="1">
    <location>
        <begin position="205"/>
        <end position="225"/>
    </location>
</feature>
<evidence type="ECO:0000256" key="1">
    <source>
        <dbReference type="SAM" id="Phobius"/>
    </source>
</evidence>
<proteinExistence type="predicted"/>
<gene>
    <name evidence="2" type="ordered locus">MLP_35520</name>
</gene>
<dbReference type="STRING" id="1032480.MLP_35520"/>
<protein>
    <recommendedName>
        <fullName evidence="4">DUF4386 family protein</fullName>
    </recommendedName>
</protein>
<organism evidence="2 3">
    <name type="scientific">Microlunatus phosphovorus (strain ATCC 700054 / DSM 10555 / JCM 9379 / NBRC 101784 / NCIMB 13414 / VKM Ac-1990 / NM-1)</name>
    <dbReference type="NCBI Taxonomy" id="1032480"/>
    <lineage>
        <taxon>Bacteria</taxon>
        <taxon>Bacillati</taxon>
        <taxon>Actinomycetota</taxon>
        <taxon>Actinomycetes</taxon>
        <taxon>Propionibacteriales</taxon>
        <taxon>Propionibacteriaceae</taxon>
        <taxon>Microlunatus</taxon>
    </lineage>
</organism>
<keyword evidence="1" id="KW-0812">Transmembrane</keyword>
<keyword evidence="3" id="KW-1185">Reference proteome</keyword>
<keyword evidence="1" id="KW-1133">Transmembrane helix</keyword>